<keyword evidence="7" id="KW-0106">Calcium</keyword>
<dbReference type="GO" id="GO:0008147">
    <property type="term" value="F:structural constituent of bone"/>
    <property type="evidence" value="ECO:0007669"/>
    <property type="project" value="TreeGrafter"/>
</dbReference>
<dbReference type="Ensembl" id="ENSFHET00000007134.1">
    <property type="protein sequence ID" value="ENSFHEP00000005462.1"/>
    <property type="gene ID" value="ENSFHEG00000006442.1"/>
</dbReference>
<evidence type="ECO:0000256" key="3">
    <source>
        <dbReference type="ARBA" id="ARBA00022479"/>
    </source>
</evidence>
<dbReference type="GO" id="GO:0005576">
    <property type="term" value="C:extracellular region"/>
    <property type="evidence" value="ECO:0007669"/>
    <property type="project" value="UniProtKB-SubCell"/>
</dbReference>
<reference evidence="13" key="1">
    <citation type="submission" date="2025-08" db="UniProtKB">
        <authorList>
            <consortium name="Ensembl"/>
        </authorList>
    </citation>
    <scope>IDENTIFICATION</scope>
</reference>
<evidence type="ECO:0000256" key="5">
    <source>
        <dbReference type="ARBA" id="ARBA00022591"/>
    </source>
</evidence>
<dbReference type="InterPro" id="IPR000294">
    <property type="entry name" value="GLA_domain"/>
</dbReference>
<comment type="similarity">
    <text evidence="2">Belongs to the osteocalcin/matrix Gla protein family.</text>
</comment>
<reference evidence="13" key="2">
    <citation type="submission" date="2025-09" db="UniProtKB">
        <authorList>
            <consortium name="Ensembl"/>
        </authorList>
    </citation>
    <scope>IDENTIFICATION</scope>
</reference>
<evidence type="ECO:0000256" key="8">
    <source>
        <dbReference type="ARBA" id="ARBA00023157"/>
    </source>
</evidence>
<evidence type="ECO:0000259" key="12">
    <source>
        <dbReference type="PROSITE" id="PS50998"/>
    </source>
</evidence>
<dbReference type="GO" id="GO:0001649">
    <property type="term" value="P:osteoblast differentiation"/>
    <property type="evidence" value="ECO:0007669"/>
    <property type="project" value="TreeGrafter"/>
</dbReference>
<dbReference type="GO" id="GO:0005509">
    <property type="term" value="F:calcium ion binding"/>
    <property type="evidence" value="ECO:0007669"/>
    <property type="project" value="InterPro"/>
</dbReference>
<dbReference type="PROSITE" id="PS00011">
    <property type="entry name" value="GLA_1"/>
    <property type="match status" value="1"/>
</dbReference>
<organism evidence="13 14">
    <name type="scientific">Fundulus heteroclitus</name>
    <name type="common">Killifish</name>
    <name type="synonym">Mummichog</name>
    <dbReference type="NCBI Taxonomy" id="8078"/>
    <lineage>
        <taxon>Eukaryota</taxon>
        <taxon>Metazoa</taxon>
        <taxon>Chordata</taxon>
        <taxon>Craniata</taxon>
        <taxon>Vertebrata</taxon>
        <taxon>Euteleostomi</taxon>
        <taxon>Actinopterygii</taxon>
        <taxon>Neopterygii</taxon>
        <taxon>Teleostei</taxon>
        <taxon>Neoteleostei</taxon>
        <taxon>Acanthomorphata</taxon>
        <taxon>Ovalentaria</taxon>
        <taxon>Atherinomorphae</taxon>
        <taxon>Cyprinodontiformes</taxon>
        <taxon>Fundulidae</taxon>
        <taxon>Fundulus</taxon>
    </lineage>
</organism>
<accession>A0A3Q2P0U4</accession>
<dbReference type="Pfam" id="PF25890">
    <property type="entry name" value="BGLAP_C"/>
    <property type="match status" value="1"/>
</dbReference>
<keyword evidence="4" id="KW-0964">Secreted</keyword>
<evidence type="ECO:0000256" key="7">
    <source>
        <dbReference type="ARBA" id="ARBA00022837"/>
    </source>
</evidence>
<feature type="domain" description="Gla" evidence="12">
    <location>
        <begin position="51"/>
        <end position="83"/>
    </location>
</feature>
<keyword evidence="5" id="KW-0091">Biomineralization</keyword>
<evidence type="ECO:0000256" key="1">
    <source>
        <dbReference type="ARBA" id="ARBA00004613"/>
    </source>
</evidence>
<evidence type="ECO:0000313" key="14">
    <source>
        <dbReference type="Proteomes" id="UP000265000"/>
    </source>
</evidence>
<evidence type="ECO:0000256" key="6">
    <source>
        <dbReference type="ARBA" id="ARBA00022723"/>
    </source>
</evidence>
<name>A0A3Q2P0U4_FUNHE</name>
<dbReference type="Proteomes" id="UP000265000">
    <property type="component" value="Unplaced"/>
</dbReference>
<dbReference type="GO" id="GO:0031214">
    <property type="term" value="P:biomineral tissue development"/>
    <property type="evidence" value="ECO:0007669"/>
    <property type="project" value="UniProtKB-KW"/>
</dbReference>
<keyword evidence="3" id="KW-0301">Gamma-carboxyglutamic acid</keyword>
<comment type="subcellular location">
    <subcellularLocation>
        <location evidence="1">Secreted</location>
    </subcellularLocation>
</comment>
<keyword evidence="14" id="KW-1185">Reference proteome</keyword>
<dbReference type="PROSITE" id="PS50998">
    <property type="entry name" value="GLA_2"/>
    <property type="match status" value="1"/>
</dbReference>
<dbReference type="PANTHER" id="PTHR14235">
    <property type="entry name" value="OSTEOCALCIN"/>
    <property type="match status" value="1"/>
</dbReference>
<dbReference type="GO" id="GO:0060348">
    <property type="term" value="P:bone development"/>
    <property type="evidence" value="ECO:0007669"/>
    <property type="project" value="InterPro"/>
</dbReference>
<evidence type="ECO:0000313" key="13">
    <source>
        <dbReference type="Ensembl" id="ENSFHEP00000005462.1"/>
    </source>
</evidence>
<dbReference type="AlphaFoldDB" id="A0A3Q2P0U4"/>
<evidence type="ECO:0000256" key="2">
    <source>
        <dbReference type="ARBA" id="ARBA00008850"/>
    </source>
</evidence>
<evidence type="ECO:0000256" key="11">
    <source>
        <dbReference type="ARBA" id="ARBA00045222"/>
    </source>
</evidence>
<dbReference type="GO" id="GO:0032571">
    <property type="term" value="P:response to vitamin K"/>
    <property type="evidence" value="ECO:0007669"/>
    <property type="project" value="InterPro"/>
</dbReference>
<dbReference type="GeneTree" id="ENSGT00710000107036"/>
<protein>
    <recommendedName>
        <fullName evidence="9">Bone Gla protein</fullName>
    </recommendedName>
    <alternativeName>
        <fullName evidence="10">Gamma-carboxyglutamic acid-containing protein</fullName>
    </alternativeName>
</protein>
<evidence type="ECO:0000256" key="10">
    <source>
        <dbReference type="ARBA" id="ARBA00033350"/>
    </source>
</evidence>
<proteinExistence type="inferred from homology"/>
<dbReference type="SUPFAM" id="SSF57630">
    <property type="entry name" value="GLA-domain"/>
    <property type="match status" value="1"/>
</dbReference>
<dbReference type="InterPro" id="IPR039176">
    <property type="entry name" value="Osteocalcin"/>
</dbReference>
<dbReference type="InterPro" id="IPR058704">
    <property type="entry name" value="BGLAP-like_C"/>
</dbReference>
<keyword evidence="8" id="KW-1015">Disulfide bond</keyword>
<dbReference type="InterPro" id="IPR035972">
    <property type="entry name" value="GLA-like_dom_SF"/>
</dbReference>
<dbReference type="GO" id="GO:1900076">
    <property type="term" value="P:regulation of cellular response to insulin stimulus"/>
    <property type="evidence" value="ECO:0007669"/>
    <property type="project" value="InterPro"/>
</dbReference>
<dbReference type="PANTHER" id="PTHR14235:SF0">
    <property type="entry name" value="OSTEOCALCIN"/>
    <property type="match status" value="1"/>
</dbReference>
<keyword evidence="6" id="KW-0479">Metal-binding</keyword>
<evidence type="ECO:0000256" key="9">
    <source>
        <dbReference type="ARBA" id="ARBA00030150"/>
    </source>
</evidence>
<comment type="function">
    <text evidence="11">The carboxylated form is one of the main organic components of the bone matrix, which constitutes 1-2% of the total bone protein. The carboxylated form binds strongly to apatite and calcium.</text>
</comment>
<dbReference type="GO" id="GO:0046848">
    <property type="term" value="F:hydroxyapatite binding"/>
    <property type="evidence" value="ECO:0007669"/>
    <property type="project" value="TreeGrafter"/>
</dbReference>
<sequence>RLINVVFSLGSVSVVSTETLHVHRAGLFVEKDEASAVVRQKRAAGHLSLAQLESLKEVCEANMACEHMMDTNGIIAAYTAYYGPIPY</sequence>
<evidence type="ECO:0000256" key="4">
    <source>
        <dbReference type="ARBA" id="ARBA00022525"/>
    </source>
</evidence>